<dbReference type="InterPro" id="IPR018060">
    <property type="entry name" value="HTH_AraC"/>
</dbReference>
<dbReference type="PANTHER" id="PTHR46796">
    <property type="entry name" value="HTH-TYPE TRANSCRIPTIONAL ACTIVATOR RHAS-RELATED"/>
    <property type="match status" value="1"/>
</dbReference>
<evidence type="ECO:0000313" key="6">
    <source>
        <dbReference type="Proteomes" id="UP001199642"/>
    </source>
</evidence>
<reference evidence="5 6" key="1">
    <citation type="submission" date="2023-01" db="EMBL/GenBank/DDBJ databases">
        <title>Characterization of estradiol degrading bacteria Microbacterium sp. MZT7 and reveal degrading genes through genome analysis.</title>
        <authorList>
            <person name="Hao P."/>
            <person name="Gao Y."/>
        </authorList>
    </citation>
    <scope>NUCLEOTIDE SEQUENCE [LARGE SCALE GENOMIC DNA]</scope>
    <source>
        <strain evidence="5 6">MZT7</strain>
    </source>
</reference>
<feature type="domain" description="HTH araC/xylS-type" evidence="4">
    <location>
        <begin position="218"/>
        <end position="315"/>
    </location>
</feature>
<dbReference type="PROSITE" id="PS00041">
    <property type="entry name" value="HTH_ARAC_FAMILY_1"/>
    <property type="match status" value="1"/>
</dbReference>
<dbReference type="InterPro" id="IPR009057">
    <property type="entry name" value="Homeodomain-like_sf"/>
</dbReference>
<dbReference type="Proteomes" id="UP001199642">
    <property type="component" value="Chromosome"/>
</dbReference>
<organism evidence="5 6">
    <name type="scientific">Microbacterium resistens</name>
    <dbReference type="NCBI Taxonomy" id="156977"/>
    <lineage>
        <taxon>Bacteria</taxon>
        <taxon>Bacillati</taxon>
        <taxon>Actinomycetota</taxon>
        <taxon>Actinomycetes</taxon>
        <taxon>Micrococcales</taxon>
        <taxon>Microbacteriaceae</taxon>
        <taxon>Microbacterium</taxon>
    </lineage>
</organism>
<dbReference type="EMBL" id="CP082781">
    <property type="protein sequence ID" value="UGS25862.1"/>
    <property type="molecule type" value="Genomic_DNA"/>
</dbReference>
<evidence type="ECO:0000259" key="4">
    <source>
        <dbReference type="PROSITE" id="PS01124"/>
    </source>
</evidence>
<dbReference type="Gene3D" id="1.10.10.60">
    <property type="entry name" value="Homeodomain-like"/>
    <property type="match status" value="2"/>
</dbReference>
<dbReference type="InterPro" id="IPR018062">
    <property type="entry name" value="HTH_AraC-typ_CS"/>
</dbReference>
<dbReference type="SUPFAM" id="SSF46689">
    <property type="entry name" value="Homeodomain-like"/>
    <property type="match status" value="2"/>
</dbReference>
<proteinExistence type="predicted"/>
<evidence type="ECO:0000256" key="1">
    <source>
        <dbReference type="ARBA" id="ARBA00023015"/>
    </source>
</evidence>
<sequence>MSTIAAPAPTVRPRVAVAAPERRSTAALETVLAAVDVHIRRQIRVSLDAGEVLPVDAGDLALVYVLDGEVRILSDGGSSCTIRPTGRVSLSPAKPPLSALSAGDVLLSTGGRSLALEARGRARILLSALDLADGSAHVAGLLPERAFVTGFDTLEPAAAALAQHMGVDRENACPDREGDLTICRMMSRTVLASVIRAWSSNGCAPAGWPSLSNDPFLDRVVDAIQAEPGRDWSLDSLAALGAMSRSVFAERFRQAFGRSPLGYVTDVRMRSAQELLRRGYSVSEISRELGYGSDEGFSRAFRRHTGMTPSAWRAARTAALPA</sequence>
<keyword evidence="1" id="KW-0805">Transcription regulation</keyword>
<dbReference type="PROSITE" id="PS01124">
    <property type="entry name" value="HTH_ARAC_FAMILY_2"/>
    <property type="match status" value="1"/>
</dbReference>
<dbReference type="PRINTS" id="PR00032">
    <property type="entry name" value="HTHARAC"/>
</dbReference>
<keyword evidence="2" id="KW-0238">DNA-binding</keyword>
<dbReference type="PANTHER" id="PTHR46796:SF7">
    <property type="entry name" value="ARAC FAMILY TRANSCRIPTIONAL REGULATOR"/>
    <property type="match status" value="1"/>
</dbReference>
<name>A0ABY3RPF2_9MICO</name>
<keyword evidence="6" id="KW-1185">Reference proteome</keyword>
<protein>
    <submittedName>
        <fullName evidence="5">AraC family transcriptional regulator</fullName>
    </submittedName>
</protein>
<evidence type="ECO:0000256" key="2">
    <source>
        <dbReference type="ARBA" id="ARBA00023125"/>
    </source>
</evidence>
<dbReference type="SMART" id="SM00342">
    <property type="entry name" value="HTH_ARAC"/>
    <property type="match status" value="1"/>
</dbReference>
<dbReference type="InterPro" id="IPR020449">
    <property type="entry name" value="Tscrpt_reg_AraC-type_HTH"/>
</dbReference>
<accession>A0ABY3RPF2</accession>
<keyword evidence="3" id="KW-0804">Transcription</keyword>
<dbReference type="Pfam" id="PF12833">
    <property type="entry name" value="HTH_18"/>
    <property type="match status" value="1"/>
</dbReference>
<evidence type="ECO:0000256" key="3">
    <source>
        <dbReference type="ARBA" id="ARBA00023163"/>
    </source>
</evidence>
<evidence type="ECO:0000313" key="5">
    <source>
        <dbReference type="EMBL" id="UGS25862.1"/>
    </source>
</evidence>
<dbReference type="InterPro" id="IPR050204">
    <property type="entry name" value="AraC_XylS_family_regulators"/>
</dbReference>
<gene>
    <name evidence="5" type="ORF">K8F61_14555</name>
</gene>
<dbReference type="RefSeq" id="WP_231819621.1">
    <property type="nucleotide sequence ID" value="NZ_CP082781.1"/>
</dbReference>